<dbReference type="OrthoDB" id="7433254at2759"/>
<feature type="coiled-coil region" evidence="1">
    <location>
        <begin position="143"/>
        <end position="185"/>
    </location>
</feature>
<protein>
    <submittedName>
        <fullName evidence="3">Uncharacterized protein LOC113493673</fullName>
    </submittedName>
</protein>
<keyword evidence="2" id="KW-1185">Reference proteome</keyword>
<dbReference type="Proteomes" id="UP000322000">
    <property type="component" value="Chromosome 5"/>
</dbReference>
<dbReference type="RefSeq" id="XP_026727451.1">
    <property type="nucleotide sequence ID" value="XM_026871650.1"/>
</dbReference>
<dbReference type="AlphaFoldDB" id="A0A7E5VGX5"/>
<proteinExistence type="predicted"/>
<accession>A0A7E5VGX5</accession>
<evidence type="ECO:0000313" key="3">
    <source>
        <dbReference type="RefSeq" id="XP_026727451.1"/>
    </source>
</evidence>
<dbReference type="KEGG" id="tnl:113493673"/>
<dbReference type="InParanoid" id="A0A7E5VGX5"/>
<sequence>MGERHKIDPRAYTDYLQSVVKLDALEQMTQDLDRELADSQRIMMEIKTMYSSVSTAPVNRPVVPAAQAPNNVMRHEDISKILEAGEPKLLMPDMASAVWAEDSMDVDIDDVIATMKTYAEDLKKNLTLPEPMPKPKEMVNLDLDQYAQSLDQLGKRLANIKLNKRDDLNNRNVELEGKLSQLCEDVNMFTKLVEAKSALSESNKNWVESRPDGIAMQYDNIVNKLLSGINEVTYLLQNKN</sequence>
<name>A0A7E5VGX5_TRINI</name>
<gene>
    <name evidence="3" type="primary">LOC113493673</name>
</gene>
<organism evidence="2 3">
    <name type="scientific">Trichoplusia ni</name>
    <name type="common">Cabbage looper</name>
    <dbReference type="NCBI Taxonomy" id="7111"/>
    <lineage>
        <taxon>Eukaryota</taxon>
        <taxon>Metazoa</taxon>
        <taxon>Ecdysozoa</taxon>
        <taxon>Arthropoda</taxon>
        <taxon>Hexapoda</taxon>
        <taxon>Insecta</taxon>
        <taxon>Pterygota</taxon>
        <taxon>Neoptera</taxon>
        <taxon>Endopterygota</taxon>
        <taxon>Lepidoptera</taxon>
        <taxon>Glossata</taxon>
        <taxon>Ditrysia</taxon>
        <taxon>Noctuoidea</taxon>
        <taxon>Noctuidae</taxon>
        <taxon>Plusiinae</taxon>
        <taxon>Trichoplusia</taxon>
    </lineage>
</organism>
<evidence type="ECO:0000256" key="1">
    <source>
        <dbReference type="SAM" id="Coils"/>
    </source>
</evidence>
<reference evidence="3" key="1">
    <citation type="submission" date="2025-08" db="UniProtKB">
        <authorList>
            <consortium name="RefSeq"/>
        </authorList>
    </citation>
    <scope>IDENTIFICATION</scope>
</reference>
<evidence type="ECO:0000313" key="2">
    <source>
        <dbReference type="Proteomes" id="UP000322000"/>
    </source>
</evidence>
<dbReference type="GeneID" id="113493673"/>
<keyword evidence="1" id="KW-0175">Coiled coil</keyword>